<name>A0A921JQ43_9ACTN</name>
<evidence type="ECO:0000256" key="1">
    <source>
        <dbReference type="ARBA" id="ARBA00006068"/>
    </source>
</evidence>
<dbReference type="InterPro" id="IPR004474">
    <property type="entry name" value="LytR_CpsA_psr"/>
</dbReference>
<evidence type="ECO:0000313" key="3">
    <source>
        <dbReference type="EMBL" id="HJE51154.1"/>
    </source>
</evidence>
<sequence length="272" mass="29313">MVTALVLGTDSRSNDWGGLADTIIVAQLSADRKNLHLVSITRDSYVEIPGYNRGKINSAFGKGGIPLLRDTVSHLLGGLEIDLVVQTNFNGFIALTRAMDGFTVDNKHANSRKVISTGRVVDFPKGPVKLENTDGLIYVRERKGLPRGDLDRAERGRAALIGMMKRLVEITDKEPAKLAELFPMVYRNVKVEGDLGVEQLPALVELGRNFAGGSGKVTSLMVPIADFATVGGQSVNRLDSGRTAELGEALKAGDLSAYVAKYGEDYAPTGRR</sequence>
<comment type="caution">
    <text evidence="3">The sequence shown here is derived from an EMBL/GenBank/DDBJ whole genome shotgun (WGS) entry which is preliminary data.</text>
</comment>
<accession>A0A921JQ43</accession>
<dbReference type="AlphaFoldDB" id="A0A921JQ43"/>
<feature type="domain" description="Cell envelope-related transcriptional attenuator" evidence="2">
    <location>
        <begin position="20"/>
        <end position="167"/>
    </location>
</feature>
<dbReference type="PANTHER" id="PTHR33392:SF6">
    <property type="entry name" value="POLYISOPRENYL-TEICHOIC ACID--PEPTIDOGLYCAN TEICHOIC ACID TRANSFERASE TAGU"/>
    <property type="match status" value="1"/>
</dbReference>
<protein>
    <submittedName>
        <fullName evidence="3">LCP family protein</fullName>
    </submittedName>
</protein>
<organism evidence="3 4">
    <name type="scientific">Tessaracoccus flavescens</name>
    <dbReference type="NCBI Taxonomy" id="399497"/>
    <lineage>
        <taxon>Bacteria</taxon>
        <taxon>Bacillati</taxon>
        <taxon>Actinomycetota</taxon>
        <taxon>Actinomycetes</taxon>
        <taxon>Propionibacteriales</taxon>
        <taxon>Propionibacteriaceae</taxon>
        <taxon>Tessaracoccus</taxon>
    </lineage>
</organism>
<dbReference type="InterPro" id="IPR050922">
    <property type="entry name" value="LytR/CpsA/Psr_CW_biosynth"/>
</dbReference>
<comment type="similarity">
    <text evidence="1">Belongs to the LytR/CpsA/Psr (LCP) family.</text>
</comment>
<dbReference type="Pfam" id="PF03816">
    <property type="entry name" value="LytR_cpsA_psr"/>
    <property type="match status" value="1"/>
</dbReference>
<dbReference type="EMBL" id="DYZF01000098">
    <property type="protein sequence ID" value="HJE51154.1"/>
    <property type="molecule type" value="Genomic_DNA"/>
</dbReference>
<reference evidence="3" key="1">
    <citation type="journal article" date="2021" name="PeerJ">
        <title>Extensive microbial diversity within the chicken gut microbiome revealed by metagenomics and culture.</title>
        <authorList>
            <person name="Gilroy R."/>
            <person name="Ravi A."/>
            <person name="Getino M."/>
            <person name="Pursley I."/>
            <person name="Horton D.L."/>
            <person name="Alikhan N.F."/>
            <person name="Baker D."/>
            <person name="Gharbi K."/>
            <person name="Hall N."/>
            <person name="Watson M."/>
            <person name="Adriaenssens E.M."/>
            <person name="Foster-Nyarko E."/>
            <person name="Jarju S."/>
            <person name="Secka A."/>
            <person name="Antonio M."/>
            <person name="Oren A."/>
            <person name="Chaudhuri R.R."/>
            <person name="La Ragione R."/>
            <person name="Hildebrand F."/>
            <person name="Pallen M.J."/>
        </authorList>
    </citation>
    <scope>NUCLEOTIDE SEQUENCE</scope>
    <source>
        <strain evidence="3">ChiGjej3B3-7470</strain>
    </source>
</reference>
<dbReference type="NCBIfam" id="TIGR00350">
    <property type="entry name" value="lytR_cpsA_psr"/>
    <property type="match status" value="1"/>
</dbReference>
<evidence type="ECO:0000313" key="4">
    <source>
        <dbReference type="Proteomes" id="UP000712713"/>
    </source>
</evidence>
<proteinExistence type="inferred from homology"/>
<gene>
    <name evidence="3" type="ORF">K8V15_04130</name>
</gene>
<evidence type="ECO:0000259" key="2">
    <source>
        <dbReference type="Pfam" id="PF03816"/>
    </source>
</evidence>
<dbReference type="Proteomes" id="UP000712713">
    <property type="component" value="Unassembled WGS sequence"/>
</dbReference>
<dbReference type="PANTHER" id="PTHR33392">
    <property type="entry name" value="POLYISOPRENYL-TEICHOIC ACID--PEPTIDOGLYCAN TEICHOIC ACID TRANSFERASE TAGU"/>
    <property type="match status" value="1"/>
</dbReference>
<dbReference type="Gene3D" id="3.40.630.190">
    <property type="entry name" value="LCP protein"/>
    <property type="match status" value="1"/>
</dbReference>
<reference evidence="3" key="2">
    <citation type="submission" date="2021-09" db="EMBL/GenBank/DDBJ databases">
        <authorList>
            <person name="Gilroy R."/>
        </authorList>
    </citation>
    <scope>NUCLEOTIDE SEQUENCE</scope>
    <source>
        <strain evidence="3">ChiGjej3B3-7470</strain>
    </source>
</reference>